<comment type="caution">
    <text evidence="7">The sequence shown here is derived from an EMBL/GenBank/DDBJ whole genome shotgun (WGS) entry which is preliminary data.</text>
</comment>
<evidence type="ECO:0000256" key="1">
    <source>
        <dbReference type="ARBA" id="ARBA00004953"/>
    </source>
</evidence>
<evidence type="ECO:0000256" key="2">
    <source>
        <dbReference type="ARBA" id="ARBA00022573"/>
    </source>
</evidence>
<comment type="pathway">
    <text evidence="1">Cofactor biosynthesis; adenosylcobalamin biosynthesis.</text>
</comment>
<proteinExistence type="predicted"/>
<evidence type="ECO:0000256" key="4">
    <source>
        <dbReference type="ARBA" id="ARBA00022679"/>
    </source>
</evidence>
<dbReference type="EMBL" id="JFZT01000020">
    <property type="protein sequence ID" value="EZQ10696.1"/>
    <property type="molecule type" value="Genomic_DNA"/>
</dbReference>
<keyword evidence="8" id="KW-1185">Reference proteome</keyword>
<dbReference type="Pfam" id="PF00590">
    <property type="entry name" value="TP_methylase"/>
    <property type="match status" value="1"/>
</dbReference>
<dbReference type="GO" id="GO:0008276">
    <property type="term" value="F:protein methyltransferase activity"/>
    <property type="evidence" value="ECO:0007669"/>
    <property type="project" value="InterPro"/>
</dbReference>
<dbReference type="RefSeq" id="WP_048099030.1">
    <property type="nucleotide sequence ID" value="NZ_JFZT01000020.1"/>
</dbReference>
<dbReference type="UniPathway" id="UPA00148"/>
<dbReference type="InterPro" id="IPR000878">
    <property type="entry name" value="4pyrrol_Mease"/>
</dbReference>
<dbReference type="Proteomes" id="UP000024332">
    <property type="component" value="Unassembled WGS sequence"/>
</dbReference>
<dbReference type="GO" id="GO:0009236">
    <property type="term" value="P:cobalamin biosynthetic process"/>
    <property type="evidence" value="ECO:0007669"/>
    <property type="project" value="UniProtKB-UniPathway"/>
</dbReference>
<dbReference type="PANTHER" id="PTHR43182:SF1">
    <property type="entry name" value="COBALT-PRECORRIN-7 C(5)-METHYLTRANSFERASE"/>
    <property type="match status" value="1"/>
</dbReference>
<keyword evidence="2" id="KW-0169">Cobalamin biosynthesis</keyword>
<organism evidence="7 8">
    <name type="scientific">Candidatus Acidianus copahuensis</name>
    <dbReference type="NCBI Taxonomy" id="1160895"/>
    <lineage>
        <taxon>Archaea</taxon>
        <taxon>Thermoproteota</taxon>
        <taxon>Thermoprotei</taxon>
        <taxon>Sulfolobales</taxon>
        <taxon>Sulfolobaceae</taxon>
        <taxon>Acidianus</taxon>
    </lineage>
</organism>
<accession>A0A031LSA4</accession>
<keyword evidence="4 7" id="KW-0808">Transferase</keyword>
<dbReference type="PANTHER" id="PTHR43182">
    <property type="entry name" value="COBALT-PRECORRIN-6B C(15)-METHYLTRANSFERASE (DECARBOXYLATING)"/>
    <property type="match status" value="1"/>
</dbReference>
<sequence length="221" mass="25312">MIYLVGVGPGDPELITDKGKRLIESADIVVGWGSVVERFSNIIKGDIVKLEYKSEREQLDNVIDKGRTQKVVILDHGDPSVSDWQFIEKIKERCRIRDLPLEITPGVSSLNYALSREGIDMATIIFFTLHVRGDVNKYLEQAVEISRIGRTIALIPEPYADGPSRVAKYFLSKGIKFRAVVYQRLSYPDEKREEFLDEDLANTLEKFSDLTFMFIYPLQRH</sequence>
<dbReference type="STRING" id="1160895.CM19_03590"/>
<dbReference type="CDD" id="cd11644">
    <property type="entry name" value="Precorrin-6Y-MT"/>
    <property type="match status" value="1"/>
</dbReference>
<evidence type="ECO:0000256" key="5">
    <source>
        <dbReference type="ARBA" id="ARBA00022691"/>
    </source>
</evidence>
<feature type="domain" description="Tetrapyrrole methylase" evidence="6">
    <location>
        <begin position="1"/>
        <end position="193"/>
    </location>
</feature>
<dbReference type="SUPFAM" id="SSF53790">
    <property type="entry name" value="Tetrapyrrole methylase"/>
    <property type="match status" value="1"/>
</dbReference>
<dbReference type="InterPro" id="IPR014777">
    <property type="entry name" value="4pyrrole_Mease_sub1"/>
</dbReference>
<evidence type="ECO:0000256" key="3">
    <source>
        <dbReference type="ARBA" id="ARBA00022603"/>
    </source>
</evidence>
<dbReference type="InterPro" id="IPR050714">
    <property type="entry name" value="Cobalamin_biosynth_MTase"/>
</dbReference>
<dbReference type="NCBIfam" id="TIGR02467">
    <property type="entry name" value="CbiE"/>
    <property type="match status" value="1"/>
</dbReference>
<dbReference type="GO" id="GO:0032259">
    <property type="term" value="P:methylation"/>
    <property type="evidence" value="ECO:0007669"/>
    <property type="project" value="UniProtKB-KW"/>
</dbReference>
<reference evidence="7 8" key="1">
    <citation type="submission" date="2014-03" db="EMBL/GenBank/DDBJ databases">
        <title>Draft genome sequence of the novel thermoacidophilic archaea Acidianus copahuensis ALE1 strain, isolated from Copahue volcanic area in Neuquen Argentina.</title>
        <authorList>
            <person name="Urbieta M.S."/>
            <person name="Rascovan N."/>
            <person name="Castro C."/>
            <person name="Revale S."/>
            <person name="Giaveno M.A."/>
            <person name="Vazquez M.P."/>
            <person name="Donati E.R."/>
        </authorList>
    </citation>
    <scope>NUCLEOTIDE SEQUENCE [LARGE SCALE GENOMIC DNA]</scope>
    <source>
        <strain evidence="7 8">ALE1</strain>
    </source>
</reference>
<keyword evidence="5" id="KW-0949">S-adenosyl-L-methionine</keyword>
<gene>
    <name evidence="7" type="ORF">CM19_03590</name>
</gene>
<dbReference type="InterPro" id="IPR012818">
    <property type="entry name" value="CbiE"/>
</dbReference>
<protein>
    <submittedName>
        <fullName evidence="7">Cobalt-precorrin-6Y C(5)-methyltransferase</fullName>
    </submittedName>
</protein>
<name>A0A031LSA4_9CREN</name>
<dbReference type="Gene3D" id="3.40.1010.10">
    <property type="entry name" value="Cobalt-precorrin-4 Transmethylase, Domain 1"/>
    <property type="match status" value="1"/>
</dbReference>
<dbReference type="AlphaFoldDB" id="A0A031LSA4"/>
<dbReference type="OrthoDB" id="42238at2157"/>
<dbReference type="InterPro" id="IPR035996">
    <property type="entry name" value="4pyrrol_Methylase_sf"/>
</dbReference>
<evidence type="ECO:0000313" key="8">
    <source>
        <dbReference type="Proteomes" id="UP000024332"/>
    </source>
</evidence>
<evidence type="ECO:0000313" key="7">
    <source>
        <dbReference type="EMBL" id="EZQ10696.1"/>
    </source>
</evidence>
<evidence type="ECO:0000259" key="6">
    <source>
        <dbReference type="Pfam" id="PF00590"/>
    </source>
</evidence>
<keyword evidence="3 7" id="KW-0489">Methyltransferase</keyword>